<evidence type="ECO:0000256" key="2">
    <source>
        <dbReference type="ARBA" id="ARBA00022695"/>
    </source>
</evidence>
<dbReference type="InterPro" id="IPR001969">
    <property type="entry name" value="Aspartic_peptidase_AS"/>
</dbReference>
<evidence type="ECO:0000256" key="6">
    <source>
        <dbReference type="ARBA" id="ARBA00022918"/>
    </source>
</evidence>
<dbReference type="Gene3D" id="2.40.70.10">
    <property type="entry name" value="Acid Proteases"/>
    <property type="match status" value="1"/>
</dbReference>
<keyword evidence="6" id="KW-0695">RNA-directed DNA polymerase</keyword>
<dbReference type="SUPFAM" id="SSF56672">
    <property type="entry name" value="DNA/RNA polymerases"/>
    <property type="match status" value="1"/>
</dbReference>
<evidence type="ECO:0000256" key="3">
    <source>
        <dbReference type="ARBA" id="ARBA00022722"/>
    </source>
</evidence>
<dbReference type="AlphaFoldDB" id="A0A484KU88"/>
<keyword evidence="4" id="KW-0255">Endonuclease</keyword>
<dbReference type="Pfam" id="PF17917">
    <property type="entry name" value="RT_RNaseH"/>
    <property type="match status" value="1"/>
</dbReference>
<dbReference type="GO" id="GO:0004519">
    <property type="term" value="F:endonuclease activity"/>
    <property type="evidence" value="ECO:0007669"/>
    <property type="project" value="UniProtKB-KW"/>
</dbReference>
<accession>A0A484KU88</accession>
<evidence type="ECO:0000256" key="1">
    <source>
        <dbReference type="ARBA" id="ARBA00022679"/>
    </source>
</evidence>
<protein>
    <recommendedName>
        <fullName evidence="7">Reverse transcriptase RNase H-like domain-containing protein</fullName>
    </recommendedName>
</protein>
<dbReference type="SUPFAM" id="SSF50630">
    <property type="entry name" value="Acid proteases"/>
    <property type="match status" value="1"/>
</dbReference>
<dbReference type="PROSITE" id="PS00141">
    <property type="entry name" value="ASP_PROTEASE"/>
    <property type="match status" value="1"/>
</dbReference>
<organism evidence="8 9">
    <name type="scientific">Cuscuta campestris</name>
    <dbReference type="NCBI Taxonomy" id="132261"/>
    <lineage>
        <taxon>Eukaryota</taxon>
        <taxon>Viridiplantae</taxon>
        <taxon>Streptophyta</taxon>
        <taxon>Embryophyta</taxon>
        <taxon>Tracheophyta</taxon>
        <taxon>Spermatophyta</taxon>
        <taxon>Magnoliopsida</taxon>
        <taxon>eudicotyledons</taxon>
        <taxon>Gunneridae</taxon>
        <taxon>Pentapetalae</taxon>
        <taxon>asterids</taxon>
        <taxon>lamiids</taxon>
        <taxon>Solanales</taxon>
        <taxon>Convolvulaceae</taxon>
        <taxon>Cuscuteae</taxon>
        <taxon>Cuscuta</taxon>
        <taxon>Cuscuta subgen. Grammica</taxon>
        <taxon>Cuscuta sect. Cleistogrammica</taxon>
    </lineage>
</organism>
<keyword evidence="2" id="KW-0548">Nucleotidyltransferase</keyword>
<evidence type="ECO:0000313" key="9">
    <source>
        <dbReference type="Proteomes" id="UP000595140"/>
    </source>
</evidence>
<evidence type="ECO:0000313" key="8">
    <source>
        <dbReference type="EMBL" id="VFQ65602.1"/>
    </source>
</evidence>
<feature type="domain" description="Reverse transcriptase RNase H-like" evidence="7">
    <location>
        <begin position="86"/>
        <end position="157"/>
    </location>
</feature>
<evidence type="ECO:0000256" key="4">
    <source>
        <dbReference type="ARBA" id="ARBA00022759"/>
    </source>
</evidence>
<proteinExistence type="predicted"/>
<dbReference type="EMBL" id="OOIL02000473">
    <property type="protein sequence ID" value="VFQ65602.1"/>
    <property type="molecule type" value="Genomic_DNA"/>
</dbReference>
<dbReference type="InterPro" id="IPR043502">
    <property type="entry name" value="DNA/RNA_pol_sf"/>
</dbReference>
<dbReference type="Proteomes" id="UP000595140">
    <property type="component" value="Unassembled WGS sequence"/>
</dbReference>
<dbReference type="OrthoDB" id="1305733at2759"/>
<reference evidence="8 9" key="1">
    <citation type="submission" date="2018-04" db="EMBL/GenBank/DDBJ databases">
        <authorList>
            <person name="Vogel A."/>
        </authorList>
    </citation>
    <scope>NUCLEOTIDE SEQUENCE [LARGE SCALE GENOMIC DNA]</scope>
</reference>
<evidence type="ECO:0000259" key="7">
    <source>
        <dbReference type="Pfam" id="PF17917"/>
    </source>
</evidence>
<dbReference type="Pfam" id="PF13650">
    <property type="entry name" value="Asp_protease_2"/>
    <property type="match status" value="1"/>
</dbReference>
<dbReference type="InterPro" id="IPR021109">
    <property type="entry name" value="Peptidase_aspartic_dom_sf"/>
</dbReference>
<dbReference type="GO" id="GO:0006508">
    <property type="term" value="P:proteolysis"/>
    <property type="evidence" value="ECO:0007669"/>
    <property type="project" value="InterPro"/>
</dbReference>
<dbReference type="CDD" id="cd09274">
    <property type="entry name" value="RNase_HI_RT_Ty3"/>
    <property type="match status" value="1"/>
</dbReference>
<dbReference type="InterPro" id="IPR041373">
    <property type="entry name" value="RT_RNaseH"/>
</dbReference>
<name>A0A484KU88_9ASTE</name>
<evidence type="ECO:0000256" key="5">
    <source>
        <dbReference type="ARBA" id="ARBA00022801"/>
    </source>
</evidence>
<keyword evidence="5" id="KW-0378">Hydrolase</keyword>
<dbReference type="GO" id="GO:0003964">
    <property type="term" value="F:RNA-directed DNA polymerase activity"/>
    <property type="evidence" value="ECO:0007669"/>
    <property type="project" value="UniProtKB-KW"/>
</dbReference>
<keyword evidence="1" id="KW-0808">Transferase</keyword>
<dbReference type="CDD" id="cd00303">
    <property type="entry name" value="retropepsin_like"/>
    <property type="match status" value="1"/>
</dbReference>
<keyword evidence="9" id="KW-1185">Reference proteome</keyword>
<sequence length="268" mass="30379">MASEEGGDNDHVPAISLHALEGIQGPRTFRLYATIQGQQFTALVDTGSSHNYIQPRIVKHLRLELDAEDSFQVAVRNGARYIVRERYASKVLLARYQKASTYSQERYAITAAMGKWLLYLLGHPFVIITDHQSLRQLTSQLIQTPEQQRWLTKLLGFEFTIEYRAGVTNNVPDALSRWSVEPSPTLTAISTTSTNVVTDNWEGLKDDLVARRWQPPMSEDSRYQWRNGLLFFEGRLYVPAGGSIRTTLLTIFHDSLLGGHSGEHKTFL</sequence>
<keyword evidence="3" id="KW-0540">Nuclease</keyword>
<dbReference type="PANTHER" id="PTHR34072:SF50">
    <property type="entry name" value="NUCLEOTIDYLTRANSFERASE, RIBONUCLEASE H"/>
    <property type="match status" value="1"/>
</dbReference>
<gene>
    <name evidence="8" type="ORF">CCAM_LOCUS7378</name>
</gene>
<dbReference type="GO" id="GO:0004190">
    <property type="term" value="F:aspartic-type endopeptidase activity"/>
    <property type="evidence" value="ECO:0007669"/>
    <property type="project" value="InterPro"/>
</dbReference>
<dbReference type="PANTHER" id="PTHR34072">
    <property type="entry name" value="ENZYMATIC POLYPROTEIN-RELATED"/>
    <property type="match status" value="1"/>
</dbReference>